<proteinExistence type="predicted"/>
<keyword evidence="2" id="KW-1185">Reference proteome</keyword>
<gene>
    <name evidence="1" type="ORF">BDV36DRAFT_271593</name>
</gene>
<reference evidence="1 2" key="1">
    <citation type="submission" date="2019-04" db="EMBL/GenBank/DDBJ databases">
        <authorList>
            <consortium name="DOE Joint Genome Institute"/>
            <person name="Mondo S."/>
            <person name="Kjaerbolling I."/>
            <person name="Vesth T."/>
            <person name="Frisvad J.C."/>
            <person name="Nybo J.L."/>
            <person name="Theobald S."/>
            <person name="Kildgaard S."/>
            <person name="Isbrandt T."/>
            <person name="Kuo A."/>
            <person name="Sato A."/>
            <person name="Lyhne E.K."/>
            <person name="Kogle M.E."/>
            <person name="Wiebenga A."/>
            <person name="Kun R.S."/>
            <person name="Lubbers R.J."/>
            <person name="Makela M.R."/>
            <person name="Barry K."/>
            <person name="Chovatia M."/>
            <person name="Clum A."/>
            <person name="Daum C."/>
            <person name="Haridas S."/>
            <person name="He G."/>
            <person name="LaButti K."/>
            <person name="Lipzen A."/>
            <person name="Riley R."/>
            <person name="Salamov A."/>
            <person name="Simmons B.A."/>
            <person name="Magnuson J.K."/>
            <person name="Henrissat B."/>
            <person name="Mortensen U.H."/>
            <person name="Larsen T.O."/>
            <person name="Devries R.P."/>
            <person name="Grigoriev I.V."/>
            <person name="Machida M."/>
            <person name="Baker S.E."/>
            <person name="Andersen M.R."/>
            <person name="Cantor M.N."/>
            <person name="Hua S.X."/>
        </authorList>
    </citation>
    <scope>NUCLEOTIDE SEQUENCE [LARGE SCALE GENOMIC DNA]</scope>
    <source>
        <strain evidence="1 2">CBS 117616</strain>
    </source>
</reference>
<dbReference type="EMBL" id="ML735835">
    <property type="protein sequence ID" value="KAE8412419.1"/>
    <property type="molecule type" value="Genomic_DNA"/>
</dbReference>
<organism evidence="1 2">
    <name type="scientific">Aspergillus pseudocaelatus</name>
    <dbReference type="NCBI Taxonomy" id="1825620"/>
    <lineage>
        <taxon>Eukaryota</taxon>
        <taxon>Fungi</taxon>
        <taxon>Dikarya</taxon>
        <taxon>Ascomycota</taxon>
        <taxon>Pezizomycotina</taxon>
        <taxon>Eurotiomycetes</taxon>
        <taxon>Eurotiomycetidae</taxon>
        <taxon>Eurotiales</taxon>
        <taxon>Aspergillaceae</taxon>
        <taxon>Aspergillus</taxon>
        <taxon>Aspergillus subgen. Circumdati</taxon>
    </lineage>
</organism>
<protein>
    <recommendedName>
        <fullName evidence="3">Fungal-type protein kinase domain-containing protein</fullName>
    </recommendedName>
</protein>
<name>A0ABQ6W5K4_9EURO</name>
<sequence>MITIWKHTNSLGIPHRPFGHDWTEMRNHVSRLLILRGMIQTGSDVPEGSVELHFERVWSD</sequence>
<evidence type="ECO:0008006" key="3">
    <source>
        <dbReference type="Google" id="ProtNLM"/>
    </source>
</evidence>
<evidence type="ECO:0000313" key="2">
    <source>
        <dbReference type="Proteomes" id="UP000325395"/>
    </source>
</evidence>
<dbReference type="Proteomes" id="UP000325395">
    <property type="component" value="Unassembled WGS sequence"/>
</dbReference>
<evidence type="ECO:0000313" key="1">
    <source>
        <dbReference type="EMBL" id="KAE8412419.1"/>
    </source>
</evidence>
<accession>A0ABQ6W5K4</accession>